<evidence type="ECO:0000256" key="1">
    <source>
        <dbReference type="SAM" id="MobiDB-lite"/>
    </source>
</evidence>
<feature type="compositionally biased region" description="Low complexity" evidence="1">
    <location>
        <begin position="70"/>
        <end position="84"/>
    </location>
</feature>
<proteinExistence type="predicted"/>
<feature type="signal peptide" evidence="2">
    <location>
        <begin position="1"/>
        <end position="43"/>
    </location>
</feature>
<dbReference type="HOGENOM" id="CLU_972897_0_0_5"/>
<dbReference type="OrthoDB" id="8449214at2"/>
<evidence type="ECO:0008006" key="5">
    <source>
        <dbReference type="Google" id="ProtNLM"/>
    </source>
</evidence>
<dbReference type="EMBL" id="CP002026">
    <property type="protein sequence ID" value="ADH89765.1"/>
    <property type="molecule type" value="Genomic_DNA"/>
</dbReference>
<keyword evidence="4" id="KW-1185">Reference proteome</keyword>
<sequence length="286" mass="28967">MRMKSTRTLAMRTFATRTPLRLAPVLAGAALLAGLVATEPAAAQSADSDPWHGIKVLVTPPDESAAYDEAQPPAAGAPAEPPAASTDVGADDGSEPSLWTSLDLGLGGAAPEPEPEAKKDAPPAWLLPGPAPKVKQGKLPTELEVKQGYTSLSVTSSASTTAPVSSALERDPGSGSGELKGRVGVGQDNLTVYGTGTVGASASGTTPSLYDSMAVGSTYSVPLAPLGMGDEKFGASVEVNNSQQLTTGVELRAPAGSYERFISVQRQVSPDSDPSGVVKAGVLGKF</sequence>
<dbReference type="KEGG" id="sno:Snov_2470"/>
<evidence type="ECO:0000313" key="3">
    <source>
        <dbReference type="EMBL" id="ADH89765.1"/>
    </source>
</evidence>
<dbReference type="AlphaFoldDB" id="D7A3K6"/>
<organism evidence="3 4">
    <name type="scientific">Ancylobacter novellus (strain ATCC 8093 / DSM 506 / JCM 20403 / CCM 1077 / IAM 12100 / NBRC 12443 / NCIMB 10456)</name>
    <name type="common">Starkeya novella</name>
    <dbReference type="NCBI Taxonomy" id="639283"/>
    <lineage>
        <taxon>Bacteria</taxon>
        <taxon>Pseudomonadati</taxon>
        <taxon>Pseudomonadota</taxon>
        <taxon>Alphaproteobacteria</taxon>
        <taxon>Hyphomicrobiales</taxon>
        <taxon>Xanthobacteraceae</taxon>
        <taxon>Ancylobacter</taxon>
    </lineage>
</organism>
<feature type="region of interest" description="Disordered" evidence="1">
    <location>
        <begin position="153"/>
        <end position="183"/>
    </location>
</feature>
<feature type="region of interest" description="Disordered" evidence="1">
    <location>
        <begin position="59"/>
        <end position="137"/>
    </location>
</feature>
<evidence type="ECO:0000256" key="2">
    <source>
        <dbReference type="SAM" id="SignalP"/>
    </source>
</evidence>
<gene>
    <name evidence="3" type="ordered locus">Snov_2470</name>
</gene>
<feature type="chain" id="PRO_5003092088" description="Porin" evidence="2">
    <location>
        <begin position="44"/>
        <end position="286"/>
    </location>
</feature>
<keyword evidence="2" id="KW-0732">Signal</keyword>
<dbReference type="Proteomes" id="UP000006633">
    <property type="component" value="Chromosome"/>
</dbReference>
<protein>
    <recommendedName>
        <fullName evidence="5">Porin</fullName>
    </recommendedName>
</protein>
<accession>D7A3K6</accession>
<evidence type="ECO:0000313" key="4">
    <source>
        <dbReference type="Proteomes" id="UP000006633"/>
    </source>
</evidence>
<dbReference type="eggNOG" id="ENOG503154B">
    <property type="taxonomic scope" value="Bacteria"/>
</dbReference>
<dbReference type="RefSeq" id="WP_013167269.1">
    <property type="nucleotide sequence ID" value="NC_014217.1"/>
</dbReference>
<reference evidence="3 4" key="1">
    <citation type="journal article" date="2012" name="Stand. Genomic Sci.">
        <title>Complete genome sequence of the facultatively chemolithoautotrophic and methylotrophic alpha Proteobacterium Starkeya novella type strain (ATCC 8093(T)).</title>
        <authorList>
            <person name="Kappler U."/>
            <person name="Davenport K."/>
            <person name="Beatson S."/>
            <person name="Lucas S."/>
            <person name="Lapidus A."/>
            <person name="Copeland A."/>
            <person name="Berry K.W."/>
            <person name="Glavina Del Rio T."/>
            <person name="Hammon N."/>
            <person name="Dalin E."/>
            <person name="Tice H."/>
            <person name="Pitluck S."/>
            <person name="Richardson P."/>
            <person name="Bruce D."/>
            <person name="Goodwin L.A."/>
            <person name="Han C."/>
            <person name="Tapia R."/>
            <person name="Detter J.C."/>
            <person name="Chang Y.J."/>
            <person name="Jeffries C.D."/>
            <person name="Land M."/>
            <person name="Hauser L."/>
            <person name="Kyrpides N.C."/>
            <person name="Goker M."/>
            <person name="Ivanova N."/>
            <person name="Klenk H.P."/>
            <person name="Woyke T."/>
        </authorList>
    </citation>
    <scope>NUCLEOTIDE SEQUENCE [LARGE SCALE GENOMIC DNA]</scope>
    <source>
        <strain evidence="4">ATCC 8093 / DSM 506 / JCM 20403 / CCM 1077 / IAM 12100 / NBRC 12443 / NCIMB 10456</strain>
    </source>
</reference>
<feature type="compositionally biased region" description="Low complexity" evidence="1">
    <location>
        <begin position="153"/>
        <end position="167"/>
    </location>
</feature>
<name>D7A3K6_ANCN5</name>